<sequence length="47" mass="5368">MKWYTETDYRGDDSTLFMLGFMSGGLVMTAITTAINMWYFELAFLGA</sequence>
<feature type="transmembrane region" description="Helical" evidence="1">
    <location>
        <begin position="16"/>
        <end position="40"/>
    </location>
</feature>
<keyword evidence="1" id="KW-1133">Transmembrane helix</keyword>
<comment type="caution">
    <text evidence="2">The sequence shown here is derived from an EMBL/GenBank/DDBJ whole genome shotgun (WGS) entry which is preliminary data.</text>
</comment>
<dbReference type="AlphaFoldDB" id="A0A0F9AR22"/>
<accession>A0A0F9AR22</accession>
<protein>
    <submittedName>
        <fullName evidence="2">Uncharacterized protein</fullName>
    </submittedName>
</protein>
<gene>
    <name evidence="2" type="ORF">LCGC14_2541340</name>
</gene>
<evidence type="ECO:0000256" key="1">
    <source>
        <dbReference type="SAM" id="Phobius"/>
    </source>
</evidence>
<evidence type="ECO:0000313" key="2">
    <source>
        <dbReference type="EMBL" id="KKL11880.1"/>
    </source>
</evidence>
<proteinExistence type="predicted"/>
<keyword evidence="1" id="KW-0472">Membrane</keyword>
<keyword evidence="1" id="KW-0812">Transmembrane</keyword>
<name>A0A0F9AR22_9ZZZZ</name>
<organism evidence="2">
    <name type="scientific">marine sediment metagenome</name>
    <dbReference type="NCBI Taxonomy" id="412755"/>
    <lineage>
        <taxon>unclassified sequences</taxon>
        <taxon>metagenomes</taxon>
        <taxon>ecological metagenomes</taxon>
    </lineage>
</organism>
<dbReference type="EMBL" id="LAZR01041481">
    <property type="protein sequence ID" value="KKL11880.1"/>
    <property type="molecule type" value="Genomic_DNA"/>
</dbReference>
<reference evidence="2" key="1">
    <citation type="journal article" date="2015" name="Nature">
        <title>Complex archaea that bridge the gap between prokaryotes and eukaryotes.</title>
        <authorList>
            <person name="Spang A."/>
            <person name="Saw J.H."/>
            <person name="Jorgensen S.L."/>
            <person name="Zaremba-Niedzwiedzka K."/>
            <person name="Martijn J."/>
            <person name="Lind A.E."/>
            <person name="van Eijk R."/>
            <person name="Schleper C."/>
            <person name="Guy L."/>
            <person name="Ettema T.J."/>
        </authorList>
    </citation>
    <scope>NUCLEOTIDE SEQUENCE</scope>
</reference>